<dbReference type="Proteomes" id="UP001143910">
    <property type="component" value="Unassembled WGS sequence"/>
</dbReference>
<accession>A0ACC1NW21</accession>
<comment type="caution">
    <text evidence="1">The sequence shown here is derived from an EMBL/GenBank/DDBJ whole genome shotgun (WGS) entry which is preliminary data.</text>
</comment>
<sequence length="649" mass="72967">MVGDQGTGPVERSRRNLSTSAPCSTSEGEPMPDADVQMQQPVQDEQKSTTQAQPSQESPRRCDSAPRASSPTSAALSQRNHNTSCNPTPQPEPIRPARKSNHSAPAHPIEPPVTRATLSELDVTKIIHNPKLRHDINFDPELHFRPNLDGEKGRKKQDRANQFWRSLKTELSMFIADRDQFYATYGEADDWTLPALLKAVKEIIQTLVPQRDRHFLDEGLNVELLMQQFHKGVADLEKLAQWLSQVLKSHCAPMRDDWVDAMYKQLSNGNSNGDLDELVNGMRSLLSVLEAMKLDVANHQIRCLRPVLIEDTIHFEYKFFYKKIQSRKIDTSSAKQWYKNAEGQHAGNNTHSTLSFGETGVFFEALSRLILPSSLDSRLPSTFLFDEERIVKLRSDMLDAINLEVCMRMYEDLDRIGRLNSSGLFSAPTLNDDAIRRSTSPTTEFNFNTPLETSRPSSLDFSTAGSRANSPRTSLDLPAYVAPEATDSRNRTRNLYSSLVALLQSATPGLRQSARWQSISSSIALQIFRYTNAPKSLLATFEEKLVASVCGMDSPLYREVERSFHTRLMAELSTRVREYRSLSGVGLFSAATSGRTHINASSRDRESDHDDGVIEDIAVRLAHLGVLHWRVWSQLAYTSEDSMVVDSQN</sequence>
<gene>
    <name evidence="1" type="ORF">NQ176_g972</name>
</gene>
<reference evidence="1" key="1">
    <citation type="submission" date="2022-08" db="EMBL/GenBank/DDBJ databases">
        <title>Genome Sequence of Lecanicillium fungicola.</title>
        <authorList>
            <person name="Buettner E."/>
        </authorList>
    </citation>
    <scope>NUCLEOTIDE SEQUENCE</scope>
    <source>
        <strain evidence="1">Babe33</strain>
    </source>
</reference>
<evidence type="ECO:0000313" key="2">
    <source>
        <dbReference type="Proteomes" id="UP001143910"/>
    </source>
</evidence>
<protein>
    <submittedName>
        <fullName evidence="1">Uncharacterized protein</fullName>
    </submittedName>
</protein>
<organism evidence="1 2">
    <name type="scientific">Zarea fungicola</name>
    <dbReference type="NCBI Taxonomy" id="93591"/>
    <lineage>
        <taxon>Eukaryota</taxon>
        <taxon>Fungi</taxon>
        <taxon>Dikarya</taxon>
        <taxon>Ascomycota</taxon>
        <taxon>Pezizomycotina</taxon>
        <taxon>Sordariomycetes</taxon>
        <taxon>Hypocreomycetidae</taxon>
        <taxon>Hypocreales</taxon>
        <taxon>Cordycipitaceae</taxon>
        <taxon>Zarea</taxon>
    </lineage>
</organism>
<name>A0ACC1NW21_9HYPO</name>
<keyword evidence="2" id="KW-1185">Reference proteome</keyword>
<proteinExistence type="predicted"/>
<evidence type="ECO:0000313" key="1">
    <source>
        <dbReference type="EMBL" id="KAJ2983056.1"/>
    </source>
</evidence>
<dbReference type="EMBL" id="JANJQO010000046">
    <property type="protein sequence ID" value="KAJ2983056.1"/>
    <property type="molecule type" value="Genomic_DNA"/>
</dbReference>